<dbReference type="AlphaFoldDB" id="A0AAE0ZST4"/>
<organism evidence="2 3">
    <name type="scientific">Elysia crispata</name>
    <name type="common">lettuce slug</name>
    <dbReference type="NCBI Taxonomy" id="231223"/>
    <lineage>
        <taxon>Eukaryota</taxon>
        <taxon>Metazoa</taxon>
        <taxon>Spiralia</taxon>
        <taxon>Lophotrochozoa</taxon>
        <taxon>Mollusca</taxon>
        <taxon>Gastropoda</taxon>
        <taxon>Heterobranchia</taxon>
        <taxon>Euthyneura</taxon>
        <taxon>Panpulmonata</taxon>
        <taxon>Sacoglossa</taxon>
        <taxon>Placobranchoidea</taxon>
        <taxon>Plakobranchidae</taxon>
        <taxon>Elysia</taxon>
    </lineage>
</organism>
<dbReference type="EMBL" id="JAWDGP010003386">
    <property type="protein sequence ID" value="KAK3774790.1"/>
    <property type="molecule type" value="Genomic_DNA"/>
</dbReference>
<reference evidence="2" key="1">
    <citation type="journal article" date="2023" name="G3 (Bethesda)">
        <title>A reference genome for the long-term kleptoplast-retaining sea slug Elysia crispata morphotype clarki.</title>
        <authorList>
            <person name="Eastman K.E."/>
            <person name="Pendleton A.L."/>
            <person name="Shaikh M.A."/>
            <person name="Suttiyut T."/>
            <person name="Ogas R."/>
            <person name="Tomko P."/>
            <person name="Gavelis G."/>
            <person name="Widhalm J.R."/>
            <person name="Wisecaver J.H."/>
        </authorList>
    </citation>
    <scope>NUCLEOTIDE SEQUENCE</scope>
    <source>
        <strain evidence="2">ECLA1</strain>
    </source>
</reference>
<protein>
    <recommendedName>
        <fullName evidence="1">Beta-lactamase-related domain-containing protein</fullName>
    </recommendedName>
</protein>
<dbReference type="SUPFAM" id="SSF56601">
    <property type="entry name" value="beta-lactamase/transpeptidase-like"/>
    <property type="match status" value="1"/>
</dbReference>
<dbReference type="Proteomes" id="UP001283361">
    <property type="component" value="Unassembled WGS sequence"/>
</dbReference>
<dbReference type="PANTHER" id="PTHR46825:SF9">
    <property type="entry name" value="BETA-LACTAMASE-RELATED DOMAIN-CONTAINING PROTEIN"/>
    <property type="match status" value="1"/>
</dbReference>
<proteinExistence type="predicted"/>
<dbReference type="InterPro" id="IPR050491">
    <property type="entry name" value="AmpC-like"/>
</dbReference>
<dbReference type="InterPro" id="IPR001466">
    <property type="entry name" value="Beta-lactam-related"/>
</dbReference>
<sequence>MRTAYYQLSRAEDKLRPLHFYNTKQNHGDKQPNDPLDVKWKSFDDVISNFLTEQGIPGASVAISRQNKVIYKQGYGISGCSRRVQPDSVFRIASISKPVTAAIVMHVCGTANVSLEKQVFGKQGILKKYRTQDKRMKKISIRHLLQHSAGWDRDKVGDAAFVRPQCVIQHHPDSDEYNQALLSYALRRKLQFSPGTWHAYSNLGYLALGQIIQEISGESFERVMEDFLLKLGIQGITVGHRERSSFDVSEVEYFNNKDPVLTESLYPNEGLVLPQYGGMAMPSSASYGGLVANSCSLLQFLHCMETALLASSKMSENFAQILEKQHSASRGMDCLLEDVKSFSDSEELKDSAITRVPEVSFRETVNSLSIDHPDGKSYEKLRAVPLMTPAQARETFQRPVYEDSSAGDWYGLGWDVQDNGATWGHTGGMEGTCGTLYHHGQSGLSWVFLLNAWAQDCDLNGVIKSGLMMTDLAAENGDSSAFPGLESVKCVQAAELTDSCQSFSGTVKVVSENKQQIILLNSTELEALETVSNLKGQGYFVTWINCITQQLGSVVNLTSKCENSANKWVGPNLSTSSKSSGSSTCSSQKYCLIFERTDFSFTDYITFFNMSAGELVCALCKYEEAGYYATFLDSYCWNSSLRFNAVLCLDIGRDIHFEKSCVCSNPSTPLLSEIPRQNRKSHQEAFKRQTRGTVIRCAKTEVLLAKKGTDYVNFVRSIVDSYLILMQTVTEVEKELWVSVVLRRRCWGYQLSDQVETLTPALLKIPKQRKAKQQKAFCKSHNHDHSKCTRLSIDPVFVESTCGKITRSKHSLGNGIPEQTQNKSDDLLQQSHLKKSKSSESISMALNPSKSKQSCANKDTVYWVQISPESFLTELHRQIQKGRSLQYVKFYTVSEKPFVSAVWTLAKRNSSVESTSASQDIFRTSCNTFHLESDPINTSRYHRTAMSKYGLLPELAEGASKNLILQSLSEYCEEDGGIYYAAVWFASSITK</sequence>
<dbReference type="InterPro" id="IPR012338">
    <property type="entry name" value="Beta-lactam/transpept-like"/>
</dbReference>
<feature type="domain" description="Beta-lactamase-related" evidence="1">
    <location>
        <begin position="43"/>
        <end position="306"/>
    </location>
</feature>
<comment type="caution">
    <text evidence="2">The sequence shown here is derived from an EMBL/GenBank/DDBJ whole genome shotgun (WGS) entry which is preliminary data.</text>
</comment>
<evidence type="ECO:0000259" key="1">
    <source>
        <dbReference type="Pfam" id="PF00144"/>
    </source>
</evidence>
<evidence type="ECO:0000313" key="2">
    <source>
        <dbReference type="EMBL" id="KAK3774790.1"/>
    </source>
</evidence>
<dbReference type="Pfam" id="PF00144">
    <property type="entry name" value="Beta-lactamase"/>
    <property type="match status" value="1"/>
</dbReference>
<gene>
    <name evidence="2" type="ORF">RRG08_034883</name>
</gene>
<dbReference type="PANTHER" id="PTHR46825">
    <property type="entry name" value="D-ALANYL-D-ALANINE-CARBOXYPEPTIDASE/ENDOPEPTIDASE AMPH"/>
    <property type="match status" value="1"/>
</dbReference>
<evidence type="ECO:0000313" key="3">
    <source>
        <dbReference type="Proteomes" id="UP001283361"/>
    </source>
</evidence>
<keyword evidence="3" id="KW-1185">Reference proteome</keyword>
<dbReference type="Gene3D" id="3.40.710.10">
    <property type="entry name" value="DD-peptidase/beta-lactamase superfamily"/>
    <property type="match status" value="2"/>
</dbReference>
<accession>A0AAE0ZST4</accession>
<name>A0AAE0ZST4_9GAST</name>